<reference evidence="1" key="2">
    <citation type="journal article" date="2015" name="Data Brief">
        <title>Shoot transcriptome of the giant reed, Arundo donax.</title>
        <authorList>
            <person name="Barrero R.A."/>
            <person name="Guerrero F.D."/>
            <person name="Moolhuijzen P."/>
            <person name="Goolsby J.A."/>
            <person name="Tidwell J."/>
            <person name="Bellgard S.E."/>
            <person name="Bellgard M.I."/>
        </authorList>
    </citation>
    <scope>NUCLEOTIDE SEQUENCE</scope>
    <source>
        <tissue evidence="1">Shoot tissue taken approximately 20 cm above the soil surface</tissue>
    </source>
</reference>
<accession>A0A0A9BD79</accession>
<evidence type="ECO:0000313" key="1">
    <source>
        <dbReference type="EMBL" id="JAD59165.1"/>
    </source>
</evidence>
<proteinExistence type="predicted"/>
<dbReference type="AlphaFoldDB" id="A0A0A9BD79"/>
<organism evidence="1">
    <name type="scientific">Arundo donax</name>
    <name type="common">Giant reed</name>
    <name type="synonym">Donax arundinaceus</name>
    <dbReference type="NCBI Taxonomy" id="35708"/>
    <lineage>
        <taxon>Eukaryota</taxon>
        <taxon>Viridiplantae</taxon>
        <taxon>Streptophyta</taxon>
        <taxon>Embryophyta</taxon>
        <taxon>Tracheophyta</taxon>
        <taxon>Spermatophyta</taxon>
        <taxon>Magnoliopsida</taxon>
        <taxon>Liliopsida</taxon>
        <taxon>Poales</taxon>
        <taxon>Poaceae</taxon>
        <taxon>PACMAD clade</taxon>
        <taxon>Arundinoideae</taxon>
        <taxon>Arundineae</taxon>
        <taxon>Arundo</taxon>
    </lineage>
</organism>
<name>A0A0A9BD79_ARUDO</name>
<protein>
    <submittedName>
        <fullName evidence="1">Uncharacterized protein</fullName>
    </submittedName>
</protein>
<sequence>MRWWGQHRLDVGFHEAELARVAETARKEDGSELPVLLQ</sequence>
<reference evidence="1" key="1">
    <citation type="submission" date="2014-09" db="EMBL/GenBank/DDBJ databases">
        <authorList>
            <person name="Magalhaes I.L.F."/>
            <person name="Oliveira U."/>
            <person name="Santos F.R."/>
            <person name="Vidigal T.H.D.A."/>
            <person name="Brescovit A.D."/>
            <person name="Santos A.J."/>
        </authorList>
    </citation>
    <scope>NUCLEOTIDE SEQUENCE</scope>
    <source>
        <tissue evidence="1">Shoot tissue taken approximately 20 cm above the soil surface</tissue>
    </source>
</reference>
<dbReference type="EMBL" id="GBRH01238730">
    <property type="protein sequence ID" value="JAD59165.1"/>
    <property type="molecule type" value="Transcribed_RNA"/>
</dbReference>